<accession>A0A4Q7YRB2</accession>
<evidence type="ECO:0000313" key="1">
    <source>
        <dbReference type="EMBL" id="RZU40322.1"/>
    </source>
</evidence>
<proteinExistence type="predicted"/>
<name>A0A4Q7YRB2_9BACT</name>
<dbReference type="EMBL" id="SHKW01000001">
    <property type="protein sequence ID" value="RZU40322.1"/>
    <property type="molecule type" value="Genomic_DNA"/>
</dbReference>
<reference evidence="1 2" key="1">
    <citation type="submission" date="2019-02" db="EMBL/GenBank/DDBJ databases">
        <title>Genomic Encyclopedia of Archaeal and Bacterial Type Strains, Phase II (KMG-II): from individual species to whole genera.</title>
        <authorList>
            <person name="Goeker M."/>
        </authorList>
    </citation>
    <scope>NUCLEOTIDE SEQUENCE [LARGE SCALE GENOMIC DNA]</scope>
    <source>
        <strain evidence="1 2">DSM 18101</strain>
    </source>
</reference>
<comment type="caution">
    <text evidence="1">The sequence shown here is derived from an EMBL/GenBank/DDBJ whole genome shotgun (WGS) entry which is preliminary data.</text>
</comment>
<evidence type="ECO:0000313" key="2">
    <source>
        <dbReference type="Proteomes" id="UP000292958"/>
    </source>
</evidence>
<dbReference type="Proteomes" id="UP000292958">
    <property type="component" value="Unassembled WGS sequence"/>
</dbReference>
<organism evidence="1 2">
    <name type="scientific">Edaphobacter modestus</name>
    <dbReference type="NCBI Taxonomy" id="388466"/>
    <lineage>
        <taxon>Bacteria</taxon>
        <taxon>Pseudomonadati</taxon>
        <taxon>Acidobacteriota</taxon>
        <taxon>Terriglobia</taxon>
        <taxon>Terriglobales</taxon>
        <taxon>Acidobacteriaceae</taxon>
        <taxon>Edaphobacter</taxon>
    </lineage>
</organism>
<gene>
    <name evidence="1" type="ORF">BDD14_1768</name>
</gene>
<protein>
    <submittedName>
        <fullName evidence="1">Uncharacterized protein</fullName>
    </submittedName>
</protein>
<dbReference type="RefSeq" id="WP_165419985.1">
    <property type="nucleotide sequence ID" value="NZ_SHKW01000001.1"/>
</dbReference>
<keyword evidence="2" id="KW-1185">Reference proteome</keyword>
<sequence length="263" mass="29500">MIVNQPLLPTKNTEDIRIYLPVKELSLEGQEGGFESYLIPAPRGLRPDSYDPARAFLQELVSYFTARLGCGHESFIQVGQVREQEATRLFADHARDWIPEAGLGVWPHRPAPRMWKMEDMENIESASGTGPMLHSVFRVTAHANARLDAMTTMLGTGCGLQLVSHVETAVLLRDLKGLFLGFIQDRVFRIFPWYVPLIEKAALAESMEPFTTSVLRGISLYIRESPEDGGILIVSAQPLAEIFAQLGCKQMEREMKPTWTLAE</sequence>
<dbReference type="AlphaFoldDB" id="A0A4Q7YRB2"/>